<reference evidence="15 16" key="1">
    <citation type="submission" date="2017-06" db="EMBL/GenBank/DDBJ databases">
        <title>Genome sequencing of cyanobaciteial culture collection at National Institute for Environmental Studies (NIES).</title>
        <authorList>
            <person name="Hirose Y."/>
            <person name="Shimura Y."/>
            <person name="Fujisawa T."/>
            <person name="Nakamura Y."/>
            <person name="Kawachi M."/>
        </authorList>
    </citation>
    <scope>NUCLEOTIDE SEQUENCE [LARGE SCALE GENOMIC DNA]</scope>
    <source>
        <strain evidence="15 16">NIES-267</strain>
    </source>
</reference>
<keyword evidence="6" id="KW-0547">Nucleotide-binding</keyword>
<accession>A0A1Z4LYZ9</accession>
<feature type="transmembrane region" description="Helical" evidence="13">
    <location>
        <begin position="458"/>
        <end position="478"/>
    </location>
</feature>
<dbReference type="SMART" id="SM00220">
    <property type="entry name" value="S_TKc"/>
    <property type="match status" value="1"/>
</dbReference>
<keyword evidence="5 13" id="KW-0812">Transmembrane</keyword>
<keyword evidence="7 15" id="KW-0418">Kinase</keyword>
<evidence type="ECO:0000256" key="9">
    <source>
        <dbReference type="ARBA" id="ARBA00022989"/>
    </source>
</evidence>
<gene>
    <name evidence="15" type="ORF">NIES267_58980</name>
</gene>
<feature type="transmembrane region" description="Helical" evidence="13">
    <location>
        <begin position="375"/>
        <end position="397"/>
    </location>
</feature>
<keyword evidence="3 15" id="KW-0723">Serine/threonine-protein kinase</keyword>
<dbReference type="Pfam" id="PF06271">
    <property type="entry name" value="RDD"/>
    <property type="match status" value="1"/>
</dbReference>
<dbReference type="NCBIfam" id="NF045510">
    <property type="entry name" value="4Cys_prefix_kin"/>
    <property type="match status" value="1"/>
</dbReference>
<proteinExistence type="predicted"/>
<feature type="domain" description="Protein kinase" evidence="14">
    <location>
        <begin position="35"/>
        <end position="294"/>
    </location>
</feature>
<dbReference type="EMBL" id="AP018227">
    <property type="protein sequence ID" value="BAY86391.1"/>
    <property type="molecule type" value="Genomic_DNA"/>
</dbReference>
<evidence type="ECO:0000256" key="12">
    <source>
        <dbReference type="ARBA" id="ARBA00048679"/>
    </source>
</evidence>
<evidence type="ECO:0000256" key="11">
    <source>
        <dbReference type="ARBA" id="ARBA00047899"/>
    </source>
</evidence>
<name>A0A1Z4LYZ9_9CYAN</name>
<comment type="catalytic activity">
    <reaction evidence="11">
        <text>L-threonyl-[protein] + ATP = O-phospho-L-threonyl-[protein] + ADP + H(+)</text>
        <dbReference type="Rhea" id="RHEA:46608"/>
        <dbReference type="Rhea" id="RHEA-COMP:11060"/>
        <dbReference type="Rhea" id="RHEA-COMP:11605"/>
        <dbReference type="ChEBI" id="CHEBI:15378"/>
        <dbReference type="ChEBI" id="CHEBI:30013"/>
        <dbReference type="ChEBI" id="CHEBI:30616"/>
        <dbReference type="ChEBI" id="CHEBI:61977"/>
        <dbReference type="ChEBI" id="CHEBI:456216"/>
        <dbReference type="EC" id="2.7.11.1"/>
    </reaction>
</comment>
<dbReference type="GO" id="GO:0016020">
    <property type="term" value="C:membrane"/>
    <property type="evidence" value="ECO:0007669"/>
    <property type="project" value="UniProtKB-SubCell"/>
</dbReference>
<evidence type="ECO:0000256" key="5">
    <source>
        <dbReference type="ARBA" id="ARBA00022692"/>
    </source>
</evidence>
<evidence type="ECO:0000256" key="4">
    <source>
        <dbReference type="ARBA" id="ARBA00022679"/>
    </source>
</evidence>
<evidence type="ECO:0000256" key="10">
    <source>
        <dbReference type="ARBA" id="ARBA00023136"/>
    </source>
</evidence>
<dbReference type="PROSITE" id="PS50011">
    <property type="entry name" value="PROTEIN_KINASE_DOM"/>
    <property type="match status" value="1"/>
</dbReference>
<evidence type="ECO:0000256" key="1">
    <source>
        <dbReference type="ARBA" id="ARBA00004141"/>
    </source>
</evidence>
<dbReference type="Proteomes" id="UP000218418">
    <property type="component" value="Chromosome"/>
</dbReference>
<dbReference type="GO" id="GO:0005524">
    <property type="term" value="F:ATP binding"/>
    <property type="evidence" value="ECO:0007669"/>
    <property type="project" value="UniProtKB-KW"/>
</dbReference>
<keyword evidence="8" id="KW-0067">ATP-binding</keyword>
<keyword evidence="4" id="KW-0808">Transferase</keyword>
<dbReference type="EC" id="2.7.11.1" evidence="2"/>
<evidence type="ECO:0000256" key="6">
    <source>
        <dbReference type="ARBA" id="ARBA00022741"/>
    </source>
</evidence>
<evidence type="ECO:0000256" key="8">
    <source>
        <dbReference type="ARBA" id="ARBA00022840"/>
    </source>
</evidence>
<comment type="subcellular location">
    <subcellularLocation>
        <location evidence="1">Membrane</location>
        <topology evidence="1">Multi-pass membrane protein</topology>
    </subcellularLocation>
</comment>
<dbReference type="Pfam" id="PF00069">
    <property type="entry name" value="Pkinase"/>
    <property type="match status" value="1"/>
</dbReference>
<evidence type="ECO:0000256" key="13">
    <source>
        <dbReference type="SAM" id="Phobius"/>
    </source>
</evidence>
<keyword evidence="16" id="KW-1185">Reference proteome</keyword>
<keyword evidence="10 13" id="KW-0472">Membrane</keyword>
<dbReference type="PROSITE" id="PS00108">
    <property type="entry name" value="PROTEIN_KINASE_ST"/>
    <property type="match status" value="1"/>
</dbReference>
<dbReference type="SUPFAM" id="SSF56112">
    <property type="entry name" value="Protein kinase-like (PK-like)"/>
    <property type="match status" value="1"/>
</dbReference>
<evidence type="ECO:0000313" key="16">
    <source>
        <dbReference type="Proteomes" id="UP000218418"/>
    </source>
</evidence>
<sequence length="498" mass="56629">MSLCINPLCQKPEENPDNTLFCFGCGSELLLEGRYRVTKELGGGGFGKTYEINEARSNTNKVLKVLINNHPKAVELFQREAEVLKSLNHPGIPKVESDSYFTYFSRSSSEPLHCLIMEKIEGLDLWEYIRQREKRPIDEKLAIQWLSEIVEILQKVHSQNFFHRDIKPSNIMLRPNGRLALIDFGSARQVTETYISKQVQGQVTGIMTAGYSPPEQMHGQAMQQSDFFALARTFIFLLTGREPGDFYNAQTGELKWQESTLGVKPEFASLLDQMMEHVPNLRPANTQIISQKLADINSYNPASQPIYQSGDIPPTILPGNYNATENYKEQSQEKSNYATIIRRFCAYQIDLIILLFISTLIAIFLQSFLGFDSTYTGVIVANIWCGASGWLIGGLILTIEESAIGQIFLMIGLTLNWIYFTVLESSKLQSTFGKHILGVKVTNLNYKKMSFAQANIRYWSKLISMLMLILIFGIIRLMRNDKEQIFHDELAKTIVVRK</sequence>
<evidence type="ECO:0000256" key="7">
    <source>
        <dbReference type="ARBA" id="ARBA00022777"/>
    </source>
</evidence>
<dbReference type="PANTHER" id="PTHR24363:SF0">
    <property type="entry name" value="SERINE_THREONINE KINASE LIKE DOMAIN CONTAINING 1"/>
    <property type="match status" value="1"/>
</dbReference>
<dbReference type="Gene3D" id="1.10.510.10">
    <property type="entry name" value="Transferase(Phosphotransferase) domain 1"/>
    <property type="match status" value="1"/>
</dbReference>
<feature type="transmembrane region" description="Helical" evidence="13">
    <location>
        <begin position="404"/>
        <end position="422"/>
    </location>
</feature>
<evidence type="ECO:0000256" key="2">
    <source>
        <dbReference type="ARBA" id="ARBA00012513"/>
    </source>
</evidence>
<feature type="transmembrane region" description="Helical" evidence="13">
    <location>
        <begin position="351"/>
        <end position="369"/>
    </location>
</feature>
<dbReference type="PANTHER" id="PTHR24363">
    <property type="entry name" value="SERINE/THREONINE PROTEIN KINASE"/>
    <property type="match status" value="1"/>
</dbReference>
<evidence type="ECO:0000256" key="3">
    <source>
        <dbReference type="ARBA" id="ARBA00022527"/>
    </source>
</evidence>
<dbReference type="CDD" id="cd14014">
    <property type="entry name" value="STKc_PknB_like"/>
    <property type="match status" value="1"/>
</dbReference>
<dbReference type="InterPro" id="IPR000719">
    <property type="entry name" value="Prot_kinase_dom"/>
</dbReference>
<protein>
    <recommendedName>
        <fullName evidence="2">non-specific serine/threonine protein kinase</fullName>
        <ecNumber evidence="2">2.7.11.1</ecNumber>
    </recommendedName>
</protein>
<dbReference type="InterPro" id="IPR008271">
    <property type="entry name" value="Ser/Thr_kinase_AS"/>
</dbReference>
<organism evidence="15 16">
    <name type="scientific">Calothrix parasitica NIES-267</name>
    <dbReference type="NCBI Taxonomy" id="1973488"/>
    <lineage>
        <taxon>Bacteria</taxon>
        <taxon>Bacillati</taxon>
        <taxon>Cyanobacteriota</taxon>
        <taxon>Cyanophyceae</taxon>
        <taxon>Nostocales</taxon>
        <taxon>Calotrichaceae</taxon>
        <taxon>Calothrix</taxon>
    </lineage>
</organism>
<dbReference type="InterPro" id="IPR011009">
    <property type="entry name" value="Kinase-like_dom_sf"/>
</dbReference>
<dbReference type="GO" id="GO:0004674">
    <property type="term" value="F:protein serine/threonine kinase activity"/>
    <property type="evidence" value="ECO:0007669"/>
    <property type="project" value="UniProtKB-KW"/>
</dbReference>
<keyword evidence="9 13" id="KW-1133">Transmembrane helix</keyword>
<dbReference type="AlphaFoldDB" id="A0A1Z4LYZ9"/>
<dbReference type="InterPro" id="IPR010432">
    <property type="entry name" value="RDD"/>
</dbReference>
<evidence type="ECO:0000313" key="15">
    <source>
        <dbReference type="EMBL" id="BAY86391.1"/>
    </source>
</evidence>
<dbReference type="OrthoDB" id="502056at2"/>
<comment type="catalytic activity">
    <reaction evidence="12">
        <text>L-seryl-[protein] + ATP = O-phospho-L-seryl-[protein] + ADP + H(+)</text>
        <dbReference type="Rhea" id="RHEA:17989"/>
        <dbReference type="Rhea" id="RHEA-COMP:9863"/>
        <dbReference type="Rhea" id="RHEA-COMP:11604"/>
        <dbReference type="ChEBI" id="CHEBI:15378"/>
        <dbReference type="ChEBI" id="CHEBI:29999"/>
        <dbReference type="ChEBI" id="CHEBI:30616"/>
        <dbReference type="ChEBI" id="CHEBI:83421"/>
        <dbReference type="ChEBI" id="CHEBI:456216"/>
        <dbReference type="EC" id="2.7.11.1"/>
    </reaction>
</comment>
<evidence type="ECO:0000259" key="14">
    <source>
        <dbReference type="PROSITE" id="PS50011"/>
    </source>
</evidence>